<organism evidence="2 3">
    <name type="scientific">Candidatus Uhrbacteria bacterium GW2011_GWF2_41_16</name>
    <dbReference type="NCBI Taxonomy" id="1618997"/>
    <lineage>
        <taxon>Bacteria</taxon>
        <taxon>Candidatus Uhriibacteriota</taxon>
    </lineage>
</organism>
<feature type="domain" description="AB hydrolase-1" evidence="1">
    <location>
        <begin position="74"/>
        <end position="273"/>
    </location>
</feature>
<dbReference type="InterPro" id="IPR029058">
    <property type="entry name" value="AB_hydrolase_fold"/>
</dbReference>
<dbReference type="Pfam" id="PF00561">
    <property type="entry name" value="Abhydrolase_1"/>
    <property type="match status" value="1"/>
</dbReference>
<evidence type="ECO:0000259" key="1">
    <source>
        <dbReference type="Pfam" id="PF00561"/>
    </source>
</evidence>
<dbReference type="InterPro" id="IPR000073">
    <property type="entry name" value="AB_hydrolase_1"/>
</dbReference>
<dbReference type="Gene3D" id="3.40.50.1820">
    <property type="entry name" value="alpha/beta hydrolase"/>
    <property type="match status" value="1"/>
</dbReference>
<protein>
    <recommendedName>
        <fullName evidence="1">AB hydrolase-1 domain-containing protein</fullName>
    </recommendedName>
</protein>
<evidence type="ECO:0000313" key="2">
    <source>
        <dbReference type="EMBL" id="KKR98066.1"/>
    </source>
</evidence>
<evidence type="ECO:0000313" key="3">
    <source>
        <dbReference type="Proteomes" id="UP000034746"/>
    </source>
</evidence>
<comment type="caution">
    <text evidence="2">The sequence shown here is derived from an EMBL/GenBank/DDBJ whole genome shotgun (WGS) entry which is preliminary data.</text>
</comment>
<dbReference type="Proteomes" id="UP000034746">
    <property type="component" value="Unassembled WGS sequence"/>
</dbReference>
<name>A0A0G0VEF0_9BACT</name>
<gene>
    <name evidence="2" type="ORF">UU48_C0006G0106</name>
</gene>
<sequence length="325" mass="36758">MDGKNVFGIEGEVRSKTITKYEKDQNPERVEQINEGVEHPKLVSFDLEGEKVQIEYIEVPAKKQEQHEGEKEKVIILFPGFCASYIPYVGAVKELAGYMGNYRIICLSPLDSGKSSSLKESHLQKMGEVYRAAFQKLGIDSAHTEATVIGHSRSDIIALELARSVPELVKNIALVNGITGKKEGLAGLTYDFTEHTFLDITPERMKGLFKGEVEAARNYLNQTRDFLRNMLKPTHILNQFSSLNERKKVNVKELLSQLKSNVLILSGTGDITDYKETRENIYENLPENIQAEHHLEIGGLHDEINAHPEGFVLKFRKWMESVEKV</sequence>
<proteinExistence type="predicted"/>
<dbReference type="EMBL" id="LCAU01000006">
    <property type="protein sequence ID" value="KKR98066.1"/>
    <property type="molecule type" value="Genomic_DNA"/>
</dbReference>
<dbReference type="SUPFAM" id="SSF53474">
    <property type="entry name" value="alpha/beta-Hydrolases"/>
    <property type="match status" value="1"/>
</dbReference>
<accession>A0A0G0VEF0</accession>
<reference evidence="2 3" key="1">
    <citation type="journal article" date="2015" name="Nature">
        <title>rRNA introns, odd ribosomes, and small enigmatic genomes across a large radiation of phyla.</title>
        <authorList>
            <person name="Brown C.T."/>
            <person name="Hug L.A."/>
            <person name="Thomas B.C."/>
            <person name="Sharon I."/>
            <person name="Castelle C.J."/>
            <person name="Singh A."/>
            <person name="Wilkins M.J."/>
            <person name="Williams K.H."/>
            <person name="Banfield J.F."/>
        </authorList>
    </citation>
    <scope>NUCLEOTIDE SEQUENCE [LARGE SCALE GENOMIC DNA]</scope>
</reference>
<dbReference type="AlphaFoldDB" id="A0A0G0VEF0"/>